<feature type="compositionally biased region" description="Basic and acidic residues" evidence="1">
    <location>
        <begin position="42"/>
        <end position="55"/>
    </location>
</feature>
<sequence>MSWSGELASGLAWPTITGSAHYLPYLAEAATKQPAGASAKCSPDKGVRLHKKNADAKAQVPSRGRQLEGKQP</sequence>
<evidence type="ECO:0000256" key="1">
    <source>
        <dbReference type="SAM" id="MobiDB-lite"/>
    </source>
</evidence>
<dbReference type="AlphaFoldDB" id="A0A426ZET7"/>
<proteinExistence type="predicted"/>
<protein>
    <submittedName>
        <fullName evidence="2">Uncharacterized protein</fullName>
    </submittedName>
</protein>
<evidence type="ECO:0000313" key="2">
    <source>
        <dbReference type="EMBL" id="RRT62515.1"/>
    </source>
</evidence>
<accession>A0A426ZET7</accession>
<name>A0A426ZET7_ENSVE</name>
<dbReference type="EMBL" id="AMZH03006953">
    <property type="protein sequence ID" value="RRT62515.1"/>
    <property type="molecule type" value="Genomic_DNA"/>
</dbReference>
<gene>
    <name evidence="2" type="ORF">B296_00043362</name>
</gene>
<reference evidence="2 3" key="1">
    <citation type="journal article" date="2014" name="Agronomy (Basel)">
        <title>A Draft Genome Sequence for Ensete ventricosum, the Drought-Tolerant Tree Against Hunger.</title>
        <authorList>
            <person name="Harrison J."/>
            <person name="Moore K.A."/>
            <person name="Paszkiewicz K."/>
            <person name="Jones T."/>
            <person name="Grant M."/>
            <person name="Ambacheew D."/>
            <person name="Muzemil S."/>
            <person name="Studholme D.J."/>
        </authorList>
    </citation>
    <scope>NUCLEOTIDE SEQUENCE [LARGE SCALE GENOMIC DNA]</scope>
</reference>
<feature type="region of interest" description="Disordered" evidence="1">
    <location>
        <begin position="33"/>
        <end position="72"/>
    </location>
</feature>
<organism evidence="2 3">
    <name type="scientific">Ensete ventricosum</name>
    <name type="common">Abyssinian banana</name>
    <name type="synonym">Musa ensete</name>
    <dbReference type="NCBI Taxonomy" id="4639"/>
    <lineage>
        <taxon>Eukaryota</taxon>
        <taxon>Viridiplantae</taxon>
        <taxon>Streptophyta</taxon>
        <taxon>Embryophyta</taxon>
        <taxon>Tracheophyta</taxon>
        <taxon>Spermatophyta</taxon>
        <taxon>Magnoliopsida</taxon>
        <taxon>Liliopsida</taxon>
        <taxon>Zingiberales</taxon>
        <taxon>Musaceae</taxon>
        <taxon>Ensete</taxon>
    </lineage>
</organism>
<comment type="caution">
    <text evidence="2">The sequence shown here is derived from an EMBL/GenBank/DDBJ whole genome shotgun (WGS) entry which is preliminary data.</text>
</comment>
<evidence type="ECO:0000313" key="3">
    <source>
        <dbReference type="Proteomes" id="UP000287651"/>
    </source>
</evidence>
<dbReference type="Proteomes" id="UP000287651">
    <property type="component" value="Unassembled WGS sequence"/>
</dbReference>